<evidence type="ECO:0000256" key="3">
    <source>
        <dbReference type="ARBA" id="ARBA00022448"/>
    </source>
</evidence>
<dbReference type="InterPro" id="IPR002491">
    <property type="entry name" value="ABC_transptr_periplasmic_BD"/>
</dbReference>
<dbReference type="SUPFAM" id="SSF53807">
    <property type="entry name" value="Helical backbone' metal receptor"/>
    <property type="match status" value="1"/>
</dbReference>
<dbReference type="EMBL" id="JADBGI010000004">
    <property type="protein sequence ID" value="MBE2998366.1"/>
    <property type="molecule type" value="Genomic_DNA"/>
</dbReference>
<sequence>MSPRSAAWFSLFPVSALVLAGCGTDASGEDEAADRTVAVQAENGEVEVEANPETVVVFDNTQLDILDALDVDIAGIPAADAVPGFFDHYAADDTVENVGSLFEPDFETVAELDPDLIISGGRSSDATPQLEEIAPTIDMSTDSADTLGSLNERVLAYGEIFDKAEEAQALAAEFEERTEEVGELVSGSGDGLVIITTAGEISAYGPGSRYGFFYDDLGLEPTLDVTSDDARHGEVLSFEALADADPDWLYVIDRDTAIGEEGASPAGQVLDNELVNRTTAAEEDQILYLDSEEVYLVGGVQAHLNVLDDIEDALS</sequence>
<comment type="similarity">
    <text evidence="2">Belongs to the bacterial solute-binding protein 8 family.</text>
</comment>
<dbReference type="PANTHER" id="PTHR30532:SF28">
    <property type="entry name" value="PETROBACTIN-BINDING PROTEIN YCLQ"/>
    <property type="match status" value="1"/>
</dbReference>
<dbReference type="Gene3D" id="3.40.50.1980">
    <property type="entry name" value="Nitrogenase molybdenum iron protein domain"/>
    <property type="match status" value="2"/>
</dbReference>
<evidence type="ECO:0000256" key="2">
    <source>
        <dbReference type="ARBA" id="ARBA00008814"/>
    </source>
</evidence>
<dbReference type="RefSeq" id="WP_193120994.1">
    <property type="nucleotide sequence ID" value="NZ_JADBGI010000004.1"/>
</dbReference>
<reference evidence="7 8" key="1">
    <citation type="submission" date="2020-09" db="EMBL/GenBank/DDBJ databases">
        <title>Diversity and distribution of actinomycetes associated with coral in the coast of Hainan.</title>
        <authorList>
            <person name="Li F."/>
        </authorList>
    </citation>
    <scope>NUCLEOTIDE SEQUENCE [LARGE SCALE GENOMIC DNA]</scope>
    <source>
        <strain evidence="7 8">HNM0947</strain>
    </source>
</reference>
<dbReference type="InterPro" id="IPR051313">
    <property type="entry name" value="Bact_iron-sidero_bind"/>
</dbReference>
<dbReference type="Pfam" id="PF01497">
    <property type="entry name" value="Peripla_BP_2"/>
    <property type="match status" value="1"/>
</dbReference>
<dbReference type="CDD" id="cd01140">
    <property type="entry name" value="FatB"/>
    <property type="match status" value="1"/>
</dbReference>
<dbReference type="PROSITE" id="PS51257">
    <property type="entry name" value="PROKAR_LIPOPROTEIN"/>
    <property type="match status" value="1"/>
</dbReference>
<comment type="caution">
    <text evidence="7">The sequence shown here is derived from an EMBL/GenBank/DDBJ whole genome shotgun (WGS) entry which is preliminary data.</text>
</comment>
<feature type="signal peptide" evidence="5">
    <location>
        <begin position="1"/>
        <end position="20"/>
    </location>
</feature>
<dbReference type="PROSITE" id="PS50983">
    <property type="entry name" value="FE_B12_PBP"/>
    <property type="match status" value="1"/>
</dbReference>
<protein>
    <submittedName>
        <fullName evidence="7">Siderophore ABC transporter substrate-binding protein</fullName>
    </submittedName>
</protein>
<evidence type="ECO:0000256" key="5">
    <source>
        <dbReference type="SAM" id="SignalP"/>
    </source>
</evidence>
<dbReference type="Proteomes" id="UP000806528">
    <property type="component" value="Unassembled WGS sequence"/>
</dbReference>
<keyword evidence="8" id="KW-1185">Reference proteome</keyword>
<proteinExistence type="inferred from homology"/>
<comment type="subcellular location">
    <subcellularLocation>
        <location evidence="1">Cell envelope</location>
    </subcellularLocation>
</comment>
<evidence type="ECO:0000313" key="7">
    <source>
        <dbReference type="EMBL" id="MBE2998366.1"/>
    </source>
</evidence>
<organism evidence="7 8">
    <name type="scientific">Nocardiopsis coralli</name>
    <dbReference type="NCBI Taxonomy" id="2772213"/>
    <lineage>
        <taxon>Bacteria</taxon>
        <taxon>Bacillati</taxon>
        <taxon>Actinomycetota</taxon>
        <taxon>Actinomycetes</taxon>
        <taxon>Streptosporangiales</taxon>
        <taxon>Nocardiopsidaceae</taxon>
        <taxon>Nocardiopsis</taxon>
    </lineage>
</organism>
<evidence type="ECO:0000256" key="4">
    <source>
        <dbReference type="ARBA" id="ARBA00022729"/>
    </source>
</evidence>
<name>A0ABR9P3F7_9ACTN</name>
<keyword evidence="4 5" id="KW-0732">Signal</keyword>
<keyword evidence="3" id="KW-0813">Transport</keyword>
<accession>A0ABR9P3F7</accession>
<dbReference type="PANTHER" id="PTHR30532">
    <property type="entry name" value="IRON III DICITRATE-BINDING PERIPLASMIC PROTEIN"/>
    <property type="match status" value="1"/>
</dbReference>
<gene>
    <name evidence="7" type="ORF">IDM40_06545</name>
</gene>
<feature type="domain" description="Fe/B12 periplasmic-binding" evidence="6">
    <location>
        <begin position="54"/>
        <end position="315"/>
    </location>
</feature>
<evidence type="ECO:0000259" key="6">
    <source>
        <dbReference type="PROSITE" id="PS50983"/>
    </source>
</evidence>
<evidence type="ECO:0000313" key="8">
    <source>
        <dbReference type="Proteomes" id="UP000806528"/>
    </source>
</evidence>
<feature type="chain" id="PRO_5046619757" evidence="5">
    <location>
        <begin position="21"/>
        <end position="315"/>
    </location>
</feature>
<dbReference type="InterPro" id="IPR033870">
    <property type="entry name" value="FatB"/>
</dbReference>
<evidence type="ECO:0000256" key="1">
    <source>
        <dbReference type="ARBA" id="ARBA00004196"/>
    </source>
</evidence>